<keyword evidence="8" id="KW-1185">Reference proteome</keyword>
<dbReference type="GO" id="GO:0032259">
    <property type="term" value="P:methylation"/>
    <property type="evidence" value="ECO:0007669"/>
    <property type="project" value="UniProtKB-KW"/>
</dbReference>
<dbReference type="GO" id="GO:0008168">
    <property type="term" value="F:methyltransferase activity"/>
    <property type="evidence" value="ECO:0007669"/>
    <property type="project" value="UniProtKB-KW"/>
</dbReference>
<dbReference type="Proteomes" id="UP001589920">
    <property type="component" value="Unassembled WGS sequence"/>
</dbReference>
<sequence length="693" mass="76163">MDAADLEKFADNLKAKFALTGTASPEDQLKPDVAALLVAAGAKLGLKVETRTETHLSEHKVRPDIAIYVGGLICGYVELKAPGLGADAPKLKGDHNKKQWAKLKGLPNLIYTDGQEWALYHSGERPDGFPIVKLTDDPTVKGKAAIGGTDLADLARLLEPFLRWKPVVPHQPTPLAQYLAPLTRFLRSEVENALAQTGSAVGLLANEWRQFFFPDSDDAKFADAYAQTVTYAMLLARLSGATKLDPAEAAKTLDANNGLLARTLELLGQKAARDELVVGFEMLRRSLEALDPHDFLKSKPDLWLYFYEDFLAAYDPKLRKDYGVYYTPREVVELQVRLASELLEKRFGKKLGFADDGVVFLDPAVGTGTYPVAAVKHGLEKVRKRSGPGAVAARARQMAENMHGFEVLVGPYAVAHLRLTQALEGAMNDAKAAAGEPEEKLGKRLNIYLADTLSSPNKAPPGGLDLTHKALTQEHEAARKVKQGGDILVCLGNPPYDRQRIEEDAPDEERKGGWVRFGDQIKGGAKQEEQGQKPIFDDFLEPARAAGYGVYLQVMYNDYLYFWRWALWRMFEQQNEGGIVTFITASSFVAGPGFVGVREVMRRTFDEIWVIDLGGDNLGTRTTPNVFNIQTPVAITIGVRGKKGDKEAPAKTHYVNIDAPTREEKLARLAGFEGFLASNGETAKAIGWLPSCR</sequence>
<evidence type="ECO:0000256" key="5">
    <source>
        <dbReference type="ARBA" id="ARBA00047942"/>
    </source>
</evidence>
<evidence type="ECO:0000256" key="2">
    <source>
        <dbReference type="ARBA" id="ARBA00011900"/>
    </source>
</evidence>
<dbReference type="EC" id="2.1.1.72" evidence="2"/>
<evidence type="ECO:0000256" key="4">
    <source>
        <dbReference type="ARBA" id="ARBA00022679"/>
    </source>
</evidence>
<dbReference type="EMBL" id="JBHMQU010000024">
    <property type="protein sequence ID" value="MFC0811748.1"/>
    <property type="molecule type" value="Genomic_DNA"/>
</dbReference>
<protein>
    <recommendedName>
        <fullName evidence="2">site-specific DNA-methyltransferase (adenine-specific)</fullName>
        <ecNumber evidence="2">2.1.1.72</ecNumber>
    </recommendedName>
</protein>
<organism evidence="7 8">
    <name type="scientific">Paracoccus panacisoli</name>
    <dbReference type="NCBI Taxonomy" id="1510163"/>
    <lineage>
        <taxon>Bacteria</taxon>
        <taxon>Pseudomonadati</taxon>
        <taxon>Pseudomonadota</taxon>
        <taxon>Alphaproteobacteria</taxon>
        <taxon>Rhodobacterales</taxon>
        <taxon>Paracoccaceae</taxon>
        <taxon>Paracoccus</taxon>
    </lineage>
</organism>
<gene>
    <name evidence="7" type="ORF">ACFHYO_06430</name>
</gene>
<proteinExistence type="inferred from homology"/>
<dbReference type="InterPro" id="IPR003356">
    <property type="entry name" value="DNA_methylase_A-5"/>
</dbReference>
<evidence type="ECO:0000259" key="6">
    <source>
        <dbReference type="Pfam" id="PF02384"/>
    </source>
</evidence>
<evidence type="ECO:0000256" key="3">
    <source>
        <dbReference type="ARBA" id="ARBA00022603"/>
    </source>
</evidence>
<name>A0ABV6T3A3_9RHOB</name>
<dbReference type="PRINTS" id="PR00507">
    <property type="entry name" value="N12N6MTFRASE"/>
</dbReference>
<keyword evidence="4" id="KW-0808">Transferase</keyword>
<comment type="catalytic activity">
    <reaction evidence="5">
        <text>a 2'-deoxyadenosine in DNA + S-adenosyl-L-methionine = an N(6)-methyl-2'-deoxyadenosine in DNA + S-adenosyl-L-homocysteine + H(+)</text>
        <dbReference type="Rhea" id="RHEA:15197"/>
        <dbReference type="Rhea" id="RHEA-COMP:12418"/>
        <dbReference type="Rhea" id="RHEA-COMP:12419"/>
        <dbReference type="ChEBI" id="CHEBI:15378"/>
        <dbReference type="ChEBI" id="CHEBI:57856"/>
        <dbReference type="ChEBI" id="CHEBI:59789"/>
        <dbReference type="ChEBI" id="CHEBI:90615"/>
        <dbReference type="ChEBI" id="CHEBI:90616"/>
        <dbReference type="EC" id="2.1.1.72"/>
    </reaction>
</comment>
<dbReference type="PANTHER" id="PTHR33841">
    <property type="entry name" value="DNA METHYLTRANSFERASE YEEA-RELATED"/>
    <property type="match status" value="1"/>
</dbReference>
<evidence type="ECO:0000313" key="8">
    <source>
        <dbReference type="Proteomes" id="UP001589920"/>
    </source>
</evidence>
<reference evidence="7 8" key="1">
    <citation type="submission" date="2024-09" db="EMBL/GenBank/DDBJ databases">
        <authorList>
            <person name="Sun Q."/>
            <person name="Mori K."/>
        </authorList>
    </citation>
    <scope>NUCLEOTIDE SEQUENCE [LARGE SCALE GENOMIC DNA]</scope>
    <source>
        <strain evidence="7 8">KCTC 42086</strain>
    </source>
</reference>
<comment type="caution">
    <text evidence="7">The sequence shown here is derived from an EMBL/GenBank/DDBJ whole genome shotgun (WGS) entry which is preliminary data.</text>
</comment>
<dbReference type="InterPro" id="IPR050953">
    <property type="entry name" value="N4_N6_ade-DNA_methylase"/>
</dbReference>
<evidence type="ECO:0000313" key="7">
    <source>
        <dbReference type="EMBL" id="MFC0811748.1"/>
    </source>
</evidence>
<feature type="domain" description="DNA methylase adenine-specific" evidence="6">
    <location>
        <begin position="306"/>
        <end position="418"/>
    </location>
</feature>
<dbReference type="Pfam" id="PF02384">
    <property type="entry name" value="N6_Mtase"/>
    <property type="match status" value="1"/>
</dbReference>
<dbReference type="SUPFAM" id="SSF53335">
    <property type="entry name" value="S-adenosyl-L-methionine-dependent methyltransferases"/>
    <property type="match status" value="1"/>
</dbReference>
<dbReference type="PANTHER" id="PTHR33841:SF1">
    <property type="entry name" value="DNA METHYLTRANSFERASE A"/>
    <property type="match status" value="1"/>
</dbReference>
<evidence type="ECO:0000256" key="1">
    <source>
        <dbReference type="ARBA" id="ARBA00006594"/>
    </source>
</evidence>
<comment type="similarity">
    <text evidence="1">Belongs to the N(4)/N(6)-methyltransferase family.</text>
</comment>
<dbReference type="RefSeq" id="WP_394319174.1">
    <property type="nucleotide sequence ID" value="NZ_JBHMQU010000024.1"/>
</dbReference>
<dbReference type="InterPro" id="IPR029063">
    <property type="entry name" value="SAM-dependent_MTases_sf"/>
</dbReference>
<accession>A0ABV6T3A3</accession>
<dbReference type="Gene3D" id="3.40.50.150">
    <property type="entry name" value="Vaccinia Virus protein VP39"/>
    <property type="match status" value="1"/>
</dbReference>
<keyword evidence="3 7" id="KW-0489">Methyltransferase</keyword>